<dbReference type="InterPro" id="IPR036875">
    <property type="entry name" value="Znf_CCHC_sf"/>
</dbReference>
<organism evidence="3 4">
    <name type="scientific">Gambusia affinis</name>
    <name type="common">Western mosquitofish</name>
    <name type="synonym">Heterandria affinis</name>
    <dbReference type="NCBI Taxonomy" id="33528"/>
    <lineage>
        <taxon>Eukaryota</taxon>
        <taxon>Metazoa</taxon>
        <taxon>Chordata</taxon>
        <taxon>Craniata</taxon>
        <taxon>Vertebrata</taxon>
        <taxon>Euteleostomi</taxon>
        <taxon>Actinopterygii</taxon>
        <taxon>Neopterygii</taxon>
        <taxon>Teleostei</taxon>
        <taxon>Neoteleostei</taxon>
        <taxon>Acanthomorphata</taxon>
        <taxon>Ovalentaria</taxon>
        <taxon>Atherinomorphae</taxon>
        <taxon>Cyprinodontiformes</taxon>
        <taxon>Poeciliidae</taxon>
        <taxon>Poeciliinae</taxon>
        <taxon>Gambusia</taxon>
    </lineage>
</organism>
<keyword evidence="4" id="KW-1185">Reference proteome</keyword>
<feature type="domain" description="CCHC-type" evidence="2">
    <location>
        <begin position="286"/>
        <end position="300"/>
    </location>
</feature>
<dbReference type="SUPFAM" id="SSF57756">
    <property type="entry name" value="Retrovirus zinc finger-like domains"/>
    <property type="match status" value="1"/>
</dbReference>
<evidence type="ECO:0000256" key="1">
    <source>
        <dbReference type="PROSITE-ProRule" id="PRU00047"/>
    </source>
</evidence>
<comment type="caution">
    <text evidence="3">The sequence shown here is derived from an EMBL/GenBank/DDBJ whole genome shotgun (WGS) entry which is preliminary data.</text>
</comment>
<dbReference type="GO" id="GO:0008270">
    <property type="term" value="F:zinc ion binding"/>
    <property type="evidence" value="ECO:0007669"/>
    <property type="project" value="UniProtKB-KW"/>
</dbReference>
<gene>
    <name evidence="3" type="ORF">CCH79_00020954</name>
</gene>
<dbReference type="EMBL" id="NHOQ01000745">
    <property type="protein sequence ID" value="PWA28770.1"/>
    <property type="molecule type" value="Genomic_DNA"/>
</dbReference>
<evidence type="ECO:0000313" key="4">
    <source>
        <dbReference type="Proteomes" id="UP000250572"/>
    </source>
</evidence>
<keyword evidence="1" id="KW-0863">Zinc-finger</keyword>
<dbReference type="GO" id="GO:0003676">
    <property type="term" value="F:nucleic acid binding"/>
    <property type="evidence" value="ECO:0007669"/>
    <property type="project" value="InterPro"/>
</dbReference>
<proteinExistence type="predicted"/>
<name>A0A315W1W4_GAMAF</name>
<feature type="non-terminal residue" evidence="3">
    <location>
        <position position="318"/>
    </location>
</feature>
<keyword evidence="1" id="KW-0479">Metal-binding</keyword>
<evidence type="ECO:0000313" key="3">
    <source>
        <dbReference type="EMBL" id="PWA28770.1"/>
    </source>
</evidence>
<sequence>WSQTHLFPERCAITFHTSTQSAHQSWSTRGSHHQYFNAGVLAYHGALSPDRLQFTPAGSLATGLSSFTSKPTCLPSTQITWNHNKVETSDLLTKTPRQVPHSTMFCMWARQIEPNMTEHSSQQTSPADAIRTTLSEQHTLLQSHETALQELSTRQTETNQRLAELTNFLQNSVPHSPSPEPVSAPEPVQSAQPLFAEIRPPTPERFSDEPETLEELINLTVHLDNRVLSQTREKSRRGSPARTYAAAISIPSVSPPPTSTDPESMQVGRTRLTPEKRRKRITSCLCLYCGSPGHFLAQCPPPDVTIERSPWRSVAANL</sequence>
<dbReference type="InterPro" id="IPR001878">
    <property type="entry name" value="Znf_CCHC"/>
</dbReference>
<dbReference type="AlphaFoldDB" id="A0A315W1W4"/>
<keyword evidence="1" id="KW-0862">Zinc</keyword>
<accession>A0A315W1W4</accession>
<feature type="non-terminal residue" evidence="3">
    <location>
        <position position="1"/>
    </location>
</feature>
<evidence type="ECO:0000259" key="2">
    <source>
        <dbReference type="PROSITE" id="PS50158"/>
    </source>
</evidence>
<reference evidence="3 4" key="1">
    <citation type="journal article" date="2018" name="G3 (Bethesda)">
        <title>A High-Quality Reference Genome for the Invasive Mosquitofish Gambusia affinis Using a Chicago Library.</title>
        <authorList>
            <person name="Hoffberg S.L."/>
            <person name="Troendle N.J."/>
            <person name="Glenn T.C."/>
            <person name="Mahmud O."/>
            <person name="Louha S."/>
            <person name="Chalopin D."/>
            <person name="Bennetzen J.L."/>
            <person name="Mauricio R."/>
        </authorList>
    </citation>
    <scope>NUCLEOTIDE SEQUENCE [LARGE SCALE GENOMIC DNA]</scope>
    <source>
        <strain evidence="3">NE01/NJP1002.9</strain>
        <tissue evidence="3">Muscle</tissue>
    </source>
</reference>
<dbReference type="PROSITE" id="PS50158">
    <property type="entry name" value="ZF_CCHC"/>
    <property type="match status" value="1"/>
</dbReference>
<protein>
    <recommendedName>
        <fullName evidence="2">CCHC-type domain-containing protein</fullName>
    </recommendedName>
</protein>
<dbReference type="Proteomes" id="UP000250572">
    <property type="component" value="Unassembled WGS sequence"/>
</dbReference>